<dbReference type="PIRSF" id="PIRSF002583">
    <property type="entry name" value="Hsp90"/>
    <property type="match status" value="1"/>
</dbReference>
<sequence>MADYRFFRLALVALLLLSSVTVSADNDRGSPIAFQAEVSKMLDILVNSLYTNRAVFLRELISNGSDALDKIRVLYLTSPKEPLTKDGEAPTMDLRISFDREKSELILRDGGVGMTKDELAKHLGSLGTSGTKHFLEKLQENSGTLGGDQNNLIGQFGVGFYSVFLVGDRVRVASKSDDGDGQYVWESKGDGQYFLYPDPRGNTLGRGTEITIELKPDAEQFLSAETIKKTIHQYSEFINFPIYVQEEVEVKSTVETPAPDEAEGSLDENSVEEEDADKATKVPEVKKEMRWTLVNENRPIWTRPIGNVTEDEYNKFYKTFSGDYRDPLYFNHFKVEGEVEFDSILFVPTTVDPAAFSDDNSVPNTNIKLYVRRVFITDEFRDLLPRYLNFVKGIVDSNDLPLNVSREVLQESRILRVIKKKLVRKALNMFADIAAQDEAIAKGKQVEKPAPSGHTHLKNLTYTKFWELYGKHIRLGVLVDSNNRNRLTKLCRYKSSKSEEEYIGLSTYVDRMKTGQKGIYYLSGDSVERIKKSPMLEDAINHDVEVIFMTDAIDEYVVSQVTDFAGKKLINLAKEGVQFEESDARQRVIDKKRKEKYDAFLNRLRTLFGYWEVRKVVLTKRITKEAFIVSSGENQITARLANIMRGQSMALADDHTSAERVLEVNYRHPLVDEMFKRFTVDEKDQVAKDIAWVLYDTANLQAEFPVADVAAYSKRISRLLRSSVDLNADDSLLPPDDAEYIVSNAEAAEEGENGEEMQEGEEKPKEEMQEGEEKPKDPDTNSEASNEGEGDL</sequence>
<dbReference type="Gene3D" id="3.30.230.80">
    <property type="match status" value="1"/>
</dbReference>
<dbReference type="Proteomes" id="UP000674318">
    <property type="component" value="Unassembled WGS sequence"/>
</dbReference>
<evidence type="ECO:0000256" key="8">
    <source>
        <dbReference type="ARBA" id="ARBA00022840"/>
    </source>
</evidence>
<dbReference type="Pfam" id="PF00183">
    <property type="entry name" value="HSP90"/>
    <property type="match status" value="1"/>
</dbReference>
<dbReference type="Gene3D" id="1.20.120.790">
    <property type="entry name" value="Heat shock protein 90, C-terminal domain"/>
    <property type="match status" value="1"/>
</dbReference>
<feature type="compositionally biased region" description="Acidic residues" evidence="16">
    <location>
        <begin position="747"/>
        <end position="759"/>
    </location>
</feature>
<evidence type="ECO:0000256" key="11">
    <source>
        <dbReference type="ARBA" id="ARBA00055089"/>
    </source>
</evidence>
<evidence type="ECO:0000256" key="5">
    <source>
        <dbReference type="ARBA" id="ARBA00022729"/>
    </source>
</evidence>
<feature type="binding site" evidence="15">
    <location>
        <position position="63"/>
    </location>
    <ligand>
        <name>ATP</name>
        <dbReference type="ChEBI" id="CHEBI:30616"/>
    </ligand>
</feature>
<dbReference type="EMBL" id="JAFJZO010000036">
    <property type="protein sequence ID" value="KAG5490481.1"/>
    <property type="molecule type" value="Genomic_DNA"/>
</dbReference>
<comment type="subunit">
    <text evidence="3">Homotetramer.</text>
</comment>
<keyword evidence="19" id="KW-1185">Reference proteome</keyword>
<evidence type="ECO:0000256" key="3">
    <source>
        <dbReference type="ARBA" id="ARBA00011881"/>
    </source>
</evidence>
<feature type="binding site" evidence="15">
    <location>
        <begin position="129"/>
        <end position="130"/>
    </location>
    <ligand>
        <name>ATP</name>
        <dbReference type="ChEBI" id="CHEBI:30616"/>
    </ligand>
</feature>
<evidence type="ECO:0000256" key="13">
    <source>
        <dbReference type="ARBA" id="ARBA00076518"/>
    </source>
</evidence>
<evidence type="ECO:0000313" key="19">
    <source>
        <dbReference type="Proteomes" id="UP000674318"/>
    </source>
</evidence>
<evidence type="ECO:0000256" key="6">
    <source>
        <dbReference type="ARBA" id="ARBA00022741"/>
    </source>
</evidence>
<evidence type="ECO:0000256" key="17">
    <source>
        <dbReference type="SAM" id="SignalP"/>
    </source>
</evidence>
<dbReference type="OrthoDB" id="5426351at2759"/>
<feature type="region of interest" description="Disordered" evidence="16">
    <location>
        <begin position="253"/>
        <end position="281"/>
    </location>
</feature>
<dbReference type="Pfam" id="PF13589">
    <property type="entry name" value="HATPase_c_3"/>
    <property type="match status" value="1"/>
</dbReference>
<keyword evidence="10" id="KW-0143">Chaperone</keyword>
<dbReference type="NCBIfam" id="NF003555">
    <property type="entry name" value="PRK05218.1"/>
    <property type="match status" value="1"/>
</dbReference>
<accession>A0A836I580</accession>
<feature type="compositionally biased region" description="Basic and acidic residues" evidence="16">
    <location>
        <begin position="760"/>
        <end position="779"/>
    </location>
</feature>
<evidence type="ECO:0000256" key="15">
    <source>
        <dbReference type="PIRSR" id="PIRSR002583-1"/>
    </source>
</evidence>
<evidence type="ECO:0000256" key="9">
    <source>
        <dbReference type="ARBA" id="ARBA00023180"/>
    </source>
</evidence>
<dbReference type="GO" id="GO:0005783">
    <property type="term" value="C:endoplasmic reticulum"/>
    <property type="evidence" value="ECO:0007669"/>
    <property type="project" value="UniProtKB-SubCell"/>
</dbReference>
<feature type="binding site" evidence="15">
    <location>
        <position position="114"/>
    </location>
    <ligand>
        <name>ATP</name>
        <dbReference type="ChEBI" id="CHEBI:30616"/>
    </ligand>
</feature>
<dbReference type="SUPFAM" id="SSF110942">
    <property type="entry name" value="HSP90 C-terminal domain"/>
    <property type="match status" value="1"/>
</dbReference>
<name>A0A836I580_9TRYP</name>
<dbReference type="InterPro" id="IPR001404">
    <property type="entry name" value="Hsp90_fam"/>
</dbReference>
<dbReference type="GO" id="GO:0005524">
    <property type="term" value="F:ATP binding"/>
    <property type="evidence" value="ECO:0007669"/>
    <property type="project" value="UniProtKB-KW"/>
</dbReference>
<comment type="caution">
    <text evidence="18">The sequence shown here is derived from an EMBL/GenBank/DDBJ whole genome shotgun (WGS) entry which is preliminary data.</text>
</comment>
<feature type="chain" id="PRO_5032741440" description="Endoplasmin homolog" evidence="17">
    <location>
        <begin position="25"/>
        <end position="792"/>
    </location>
</feature>
<dbReference type="FunFam" id="3.30.565.10:FF:000054">
    <property type="entry name" value="Heat shock protein 90"/>
    <property type="match status" value="1"/>
</dbReference>
<feature type="region of interest" description="Disordered" evidence="16">
    <location>
        <begin position="727"/>
        <end position="792"/>
    </location>
</feature>
<dbReference type="GO" id="GO:0140662">
    <property type="term" value="F:ATP-dependent protein folding chaperone"/>
    <property type="evidence" value="ECO:0007669"/>
    <property type="project" value="InterPro"/>
</dbReference>
<dbReference type="GeneID" id="94286729"/>
<feature type="signal peptide" evidence="17">
    <location>
        <begin position="1"/>
        <end position="24"/>
    </location>
</feature>
<dbReference type="Gene3D" id="3.40.50.11260">
    <property type="match status" value="1"/>
</dbReference>
<dbReference type="FunFam" id="3.40.50.11260:FF:000005">
    <property type="entry name" value="Heat shock protein 90"/>
    <property type="match status" value="1"/>
</dbReference>
<keyword evidence="6 15" id="KW-0547">Nucleotide-binding</keyword>
<dbReference type="FunFam" id="3.30.230.80:FF:000014">
    <property type="entry name" value="Lipophosphoglycan biosynthetic protein, putative"/>
    <property type="match status" value="1"/>
</dbReference>
<keyword evidence="9" id="KW-0325">Glycoprotein</keyword>
<keyword evidence="5 17" id="KW-0732">Signal</keyword>
<dbReference type="RefSeq" id="XP_067752809.1">
    <property type="nucleotide sequence ID" value="XM_067896652.1"/>
</dbReference>
<dbReference type="Gene3D" id="3.30.565.10">
    <property type="entry name" value="Histidine kinase-like ATPase, C-terminal domain"/>
    <property type="match status" value="1"/>
</dbReference>
<dbReference type="InterPro" id="IPR037196">
    <property type="entry name" value="HSP90_C"/>
</dbReference>
<feature type="binding site" evidence="15">
    <location>
        <position position="406"/>
    </location>
    <ligand>
        <name>ATP</name>
        <dbReference type="ChEBI" id="CHEBI:30616"/>
    </ligand>
</feature>
<evidence type="ECO:0000313" key="18">
    <source>
        <dbReference type="EMBL" id="KAG5490481.1"/>
    </source>
</evidence>
<keyword evidence="4" id="KW-0358">Heparin-binding</keyword>
<evidence type="ECO:0000256" key="16">
    <source>
        <dbReference type="SAM" id="MobiDB-lite"/>
    </source>
</evidence>
<feature type="compositionally biased region" description="Acidic residues" evidence="16">
    <location>
        <begin position="258"/>
        <end position="276"/>
    </location>
</feature>
<evidence type="ECO:0000256" key="14">
    <source>
        <dbReference type="ARBA" id="ARBA00081279"/>
    </source>
</evidence>
<comment type="subcellular location">
    <subcellularLocation>
        <location evidence="1">Endoplasmic reticulum</location>
    </subcellularLocation>
</comment>
<feature type="binding site" evidence="15">
    <location>
        <position position="109"/>
    </location>
    <ligand>
        <name>ATP</name>
        <dbReference type="ChEBI" id="CHEBI:30616"/>
    </ligand>
</feature>
<comment type="function">
    <text evidence="11">Molecular chaperone that functions in the processing and transport of secreted proteins. Required for the synthesis of lipophosphoglycan (LPG), a cell surface glycoconjugate. Necessary for the attachment of the galactosyl residue to the mannose within the phosphoglycan repeats of the nascent LPG chain. Also required for addition of phosphoglycan to acid phosphatase. Not required for normal growth. Has ATPase activity. Binds heparin with micromolar affinity which may facilitate infection of host cells.</text>
</comment>
<evidence type="ECO:0000256" key="10">
    <source>
        <dbReference type="ARBA" id="ARBA00023186"/>
    </source>
</evidence>
<reference evidence="18 19" key="1">
    <citation type="submission" date="2021-02" db="EMBL/GenBank/DDBJ databases">
        <title>Porcisia hertigi Genome sequencing and assembly.</title>
        <authorList>
            <person name="Almutairi H."/>
            <person name="Gatherer D."/>
        </authorList>
    </citation>
    <scope>NUCLEOTIDE SEQUENCE [LARGE SCALE GENOMIC DNA]</scope>
    <source>
        <strain evidence="18 19">C119</strain>
    </source>
</reference>
<dbReference type="HAMAP" id="MF_00505">
    <property type="entry name" value="HSP90"/>
    <property type="match status" value="1"/>
</dbReference>
<dbReference type="InterPro" id="IPR020575">
    <property type="entry name" value="Hsp90_N"/>
</dbReference>
<dbReference type="SUPFAM" id="SSF54211">
    <property type="entry name" value="Ribosomal protein S5 domain 2-like"/>
    <property type="match status" value="1"/>
</dbReference>
<protein>
    <recommendedName>
        <fullName evidence="12">Endoplasmin homolog</fullName>
    </recommendedName>
    <alternativeName>
        <fullName evidence="13">Glucose-regulated protein 94</fullName>
    </alternativeName>
    <alternativeName>
        <fullName evidence="14">Lipophosphoglycan biosynthetic protein 3</fullName>
    </alternativeName>
</protein>
<keyword evidence="8 15" id="KW-0067">ATP-binding</keyword>
<gene>
    <name evidence="18" type="ORF">JKF63_00601</name>
</gene>
<dbReference type="GO" id="GO:0008201">
    <property type="term" value="F:heparin binding"/>
    <property type="evidence" value="ECO:0007669"/>
    <property type="project" value="UniProtKB-KW"/>
</dbReference>
<dbReference type="InterPro" id="IPR020568">
    <property type="entry name" value="Ribosomal_Su5_D2-typ_SF"/>
</dbReference>
<organism evidence="18 19">
    <name type="scientific">Porcisia hertigi</name>
    <dbReference type="NCBI Taxonomy" id="2761500"/>
    <lineage>
        <taxon>Eukaryota</taxon>
        <taxon>Discoba</taxon>
        <taxon>Euglenozoa</taxon>
        <taxon>Kinetoplastea</taxon>
        <taxon>Metakinetoplastina</taxon>
        <taxon>Trypanosomatida</taxon>
        <taxon>Trypanosomatidae</taxon>
        <taxon>Leishmaniinae</taxon>
        <taxon>Porcisia</taxon>
    </lineage>
</organism>
<dbReference type="InterPro" id="IPR036890">
    <property type="entry name" value="HATPase_C_sf"/>
</dbReference>
<dbReference type="PRINTS" id="PR00775">
    <property type="entry name" value="HEATSHOCK90"/>
</dbReference>
<evidence type="ECO:0000256" key="1">
    <source>
        <dbReference type="ARBA" id="ARBA00004240"/>
    </source>
</evidence>
<evidence type="ECO:0000256" key="2">
    <source>
        <dbReference type="ARBA" id="ARBA00008239"/>
    </source>
</evidence>
<proteinExistence type="inferred from homology"/>
<evidence type="ECO:0000256" key="12">
    <source>
        <dbReference type="ARBA" id="ARBA00073396"/>
    </source>
</evidence>
<dbReference type="GO" id="GO:0016887">
    <property type="term" value="F:ATP hydrolysis activity"/>
    <property type="evidence" value="ECO:0007669"/>
    <property type="project" value="InterPro"/>
</dbReference>
<dbReference type="PANTHER" id="PTHR11528">
    <property type="entry name" value="HEAT SHOCK PROTEIN 90 FAMILY MEMBER"/>
    <property type="match status" value="1"/>
</dbReference>
<dbReference type="KEGG" id="phet:94286729"/>
<dbReference type="CDD" id="cd16927">
    <property type="entry name" value="HATPase_Hsp90-like"/>
    <property type="match status" value="1"/>
</dbReference>
<dbReference type="SUPFAM" id="SSF55874">
    <property type="entry name" value="ATPase domain of HSP90 chaperone/DNA topoisomerase II/histidine kinase"/>
    <property type="match status" value="1"/>
</dbReference>
<comment type="similarity">
    <text evidence="2">Belongs to the heat shock protein 90 family.</text>
</comment>
<evidence type="ECO:0000256" key="7">
    <source>
        <dbReference type="ARBA" id="ARBA00022824"/>
    </source>
</evidence>
<feature type="binding site" evidence="15">
    <location>
        <begin position="155"/>
        <end position="160"/>
    </location>
    <ligand>
        <name>ATP</name>
        <dbReference type="ChEBI" id="CHEBI:30616"/>
    </ligand>
</feature>
<feature type="binding site" evidence="15">
    <location>
        <position position="59"/>
    </location>
    <ligand>
        <name>ATP</name>
        <dbReference type="ChEBI" id="CHEBI:30616"/>
    </ligand>
</feature>
<feature type="binding site" evidence="15">
    <location>
        <position position="208"/>
    </location>
    <ligand>
        <name>ATP</name>
        <dbReference type="ChEBI" id="CHEBI:30616"/>
    </ligand>
</feature>
<dbReference type="GO" id="GO:0051082">
    <property type="term" value="F:unfolded protein binding"/>
    <property type="evidence" value="ECO:0007669"/>
    <property type="project" value="InterPro"/>
</dbReference>
<dbReference type="AlphaFoldDB" id="A0A836I580"/>
<keyword evidence="7" id="KW-0256">Endoplasmic reticulum</keyword>
<evidence type="ECO:0000256" key="4">
    <source>
        <dbReference type="ARBA" id="ARBA00022674"/>
    </source>
</evidence>